<dbReference type="PANTHER" id="PTHR16675:SF191">
    <property type="entry name" value="CLASS I HISTOCOMPATIBILITY ANTIGEN, F10 ALPHA CHAIN-LIKE-RELATED"/>
    <property type="match status" value="1"/>
</dbReference>
<keyword evidence="3" id="KW-1133">Transmembrane helix</keyword>
<keyword evidence="7" id="KW-1185">Reference proteome</keyword>
<keyword evidence="3" id="KW-0472">Membrane</keyword>
<evidence type="ECO:0000256" key="4">
    <source>
        <dbReference type="SAM" id="SignalP"/>
    </source>
</evidence>
<keyword evidence="1" id="KW-0325">Glycoprotein</keyword>
<dbReference type="Gene3D" id="2.60.40.10">
    <property type="entry name" value="Immunoglobulins"/>
    <property type="match status" value="1"/>
</dbReference>
<dbReference type="InterPro" id="IPR050208">
    <property type="entry name" value="MHC_class-I_related"/>
</dbReference>
<evidence type="ECO:0000256" key="1">
    <source>
        <dbReference type="ARBA" id="ARBA00023180"/>
    </source>
</evidence>
<gene>
    <name evidence="6" type="ORF">AALO_G00073410</name>
</gene>
<dbReference type="SUPFAM" id="SSF54452">
    <property type="entry name" value="MHC antigen-recognition domain"/>
    <property type="match status" value="1"/>
</dbReference>
<evidence type="ECO:0000313" key="7">
    <source>
        <dbReference type="Proteomes" id="UP000823561"/>
    </source>
</evidence>
<dbReference type="PROSITE" id="PS50835">
    <property type="entry name" value="IG_LIKE"/>
    <property type="match status" value="1"/>
</dbReference>
<evidence type="ECO:0000259" key="5">
    <source>
        <dbReference type="PROSITE" id="PS50835"/>
    </source>
</evidence>
<comment type="caution">
    <text evidence="6">The sequence shown here is derived from an EMBL/GenBank/DDBJ whole genome shotgun (WGS) entry which is preliminary data.</text>
</comment>
<sequence length="375" mass="42342">MKKLILLLSLFQMSCGYETASHSLWMKSTYIKGRTPFPEFSAYMMLDDIVFGYYDSNKHKLLYTFIHKALNSSVDEDEMDYVGSIIGYVHGRLKDRASYLSKYFNHTNEIYTYQRAAGCELLGDDKPGLMISTDAYNGETVEGKYFDVDHEALHFNRKWTNSESALWTPKLNGPSMYKFVYQPNCIKFLKKHLAKDRNRVLKKVKPRVRLLQSEKKGSTGVLLTCLATGFYPRHINLTLLRDGQSVSDHQITGGELLPNGDETYQMRKSLEVSAEELQHHHYTCTAEHLSLDNKLDIDLAEGDWDLGTTAIASSTLVAVCVCCLVGATGFFIRKKTTKDKDSQTAVSSNYSAASSTDDSEKAEEVYPLNSVCPPM</sequence>
<feature type="domain" description="Ig-like" evidence="5">
    <location>
        <begin position="206"/>
        <end position="296"/>
    </location>
</feature>
<dbReference type="Proteomes" id="UP000823561">
    <property type="component" value="Chromosome 5"/>
</dbReference>
<evidence type="ECO:0000256" key="3">
    <source>
        <dbReference type="SAM" id="Phobius"/>
    </source>
</evidence>
<dbReference type="SMART" id="SM00407">
    <property type="entry name" value="IGc1"/>
    <property type="match status" value="1"/>
</dbReference>
<keyword evidence="3" id="KW-0812">Transmembrane</keyword>
<feature type="transmembrane region" description="Helical" evidence="3">
    <location>
        <begin position="310"/>
        <end position="332"/>
    </location>
</feature>
<reference evidence="6" key="1">
    <citation type="submission" date="2020-10" db="EMBL/GenBank/DDBJ databases">
        <title>Chromosome-scale genome assembly of the Allis shad, Alosa alosa.</title>
        <authorList>
            <person name="Margot Z."/>
            <person name="Christophe K."/>
            <person name="Cabau C."/>
            <person name="Louis A."/>
            <person name="Berthelot C."/>
            <person name="Parey E."/>
            <person name="Roest Crollius H."/>
            <person name="Montfort J."/>
            <person name="Robinson-Rechavi M."/>
            <person name="Bucao C."/>
            <person name="Bouchez O."/>
            <person name="Gislard M."/>
            <person name="Lluch J."/>
            <person name="Milhes M."/>
            <person name="Lampietro C."/>
            <person name="Lopez Roques C."/>
            <person name="Donnadieu C."/>
            <person name="Braasch I."/>
            <person name="Desvignes T."/>
            <person name="Postlethwait J."/>
            <person name="Bobe J."/>
            <person name="Guiguen Y."/>
        </authorList>
    </citation>
    <scope>NUCLEOTIDE SEQUENCE</scope>
    <source>
        <strain evidence="6">M-15738</strain>
        <tissue evidence="6">Blood</tissue>
    </source>
</reference>
<evidence type="ECO:0000256" key="2">
    <source>
        <dbReference type="SAM" id="MobiDB-lite"/>
    </source>
</evidence>
<accession>A0AAV6H2L5</accession>
<protein>
    <recommendedName>
        <fullName evidence="5">Ig-like domain-containing protein</fullName>
    </recommendedName>
</protein>
<name>A0AAV6H2L5_9TELE</name>
<feature type="signal peptide" evidence="4">
    <location>
        <begin position="1"/>
        <end position="16"/>
    </location>
</feature>
<dbReference type="GO" id="GO:0006955">
    <property type="term" value="P:immune response"/>
    <property type="evidence" value="ECO:0007669"/>
    <property type="project" value="TreeGrafter"/>
</dbReference>
<feature type="chain" id="PRO_5043316355" description="Ig-like domain-containing protein" evidence="4">
    <location>
        <begin position="17"/>
        <end position="375"/>
    </location>
</feature>
<proteinExistence type="predicted"/>
<dbReference type="InterPro" id="IPR036179">
    <property type="entry name" value="Ig-like_dom_sf"/>
</dbReference>
<feature type="compositionally biased region" description="Polar residues" evidence="2">
    <location>
        <begin position="343"/>
        <end position="356"/>
    </location>
</feature>
<evidence type="ECO:0000313" key="6">
    <source>
        <dbReference type="EMBL" id="KAG5281539.1"/>
    </source>
</evidence>
<feature type="region of interest" description="Disordered" evidence="2">
    <location>
        <begin position="339"/>
        <end position="366"/>
    </location>
</feature>
<dbReference type="Pfam" id="PF07654">
    <property type="entry name" value="C1-set"/>
    <property type="match status" value="1"/>
</dbReference>
<dbReference type="SUPFAM" id="SSF48726">
    <property type="entry name" value="Immunoglobulin"/>
    <property type="match status" value="1"/>
</dbReference>
<dbReference type="PANTHER" id="PTHR16675">
    <property type="entry name" value="MHC CLASS I-RELATED"/>
    <property type="match status" value="1"/>
</dbReference>
<dbReference type="InterPro" id="IPR003597">
    <property type="entry name" value="Ig_C1-set"/>
</dbReference>
<dbReference type="GO" id="GO:0005615">
    <property type="term" value="C:extracellular space"/>
    <property type="evidence" value="ECO:0007669"/>
    <property type="project" value="TreeGrafter"/>
</dbReference>
<dbReference type="InterPro" id="IPR007110">
    <property type="entry name" value="Ig-like_dom"/>
</dbReference>
<dbReference type="Gene3D" id="3.30.500.10">
    <property type="entry name" value="MHC class I-like antigen recognition-like"/>
    <property type="match status" value="1"/>
</dbReference>
<dbReference type="InterPro" id="IPR013783">
    <property type="entry name" value="Ig-like_fold"/>
</dbReference>
<dbReference type="AlphaFoldDB" id="A0AAV6H2L5"/>
<dbReference type="GO" id="GO:0009897">
    <property type="term" value="C:external side of plasma membrane"/>
    <property type="evidence" value="ECO:0007669"/>
    <property type="project" value="TreeGrafter"/>
</dbReference>
<keyword evidence="4" id="KW-0732">Signal</keyword>
<dbReference type="EMBL" id="JADWDJ010000005">
    <property type="protein sequence ID" value="KAG5281539.1"/>
    <property type="molecule type" value="Genomic_DNA"/>
</dbReference>
<dbReference type="InterPro" id="IPR037055">
    <property type="entry name" value="MHC_I-like_Ag-recog_sf"/>
</dbReference>
<dbReference type="InterPro" id="IPR011162">
    <property type="entry name" value="MHC_I/II-like_Ag-recog"/>
</dbReference>
<organism evidence="6 7">
    <name type="scientific">Alosa alosa</name>
    <name type="common">allis shad</name>
    <dbReference type="NCBI Taxonomy" id="278164"/>
    <lineage>
        <taxon>Eukaryota</taxon>
        <taxon>Metazoa</taxon>
        <taxon>Chordata</taxon>
        <taxon>Craniata</taxon>
        <taxon>Vertebrata</taxon>
        <taxon>Euteleostomi</taxon>
        <taxon>Actinopterygii</taxon>
        <taxon>Neopterygii</taxon>
        <taxon>Teleostei</taxon>
        <taxon>Clupei</taxon>
        <taxon>Clupeiformes</taxon>
        <taxon>Clupeoidei</taxon>
        <taxon>Clupeidae</taxon>
        <taxon>Alosa</taxon>
    </lineage>
</organism>